<dbReference type="InterPro" id="IPR010998">
    <property type="entry name" value="Integrase_recombinase_N"/>
</dbReference>
<keyword evidence="3" id="KW-0233">DNA recombination</keyword>
<gene>
    <name evidence="5" type="ORF">EM932_20440</name>
</gene>
<dbReference type="InterPro" id="IPR011010">
    <property type="entry name" value="DNA_brk_join_enz"/>
</dbReference>
<protein>
    <recommendedName>
        <fullName evidence="4">Tyr recombinase domain-containing protein</fullName>
    </recommendedName>
</protein>
<dbReference type="InterPro" id="IPR002104">
    <property type="entry name" value="Integrase_catalytic"/>
</dbReference>
<accession>A0A4S1DRC3</accession>
<dbReference type="SUPFAM" id="SSF56349">
    <property type="entry name" value="DNA breaking-rejoining enzymes"/>
    <property type="match status" value="1"/>
</dbReference>
<comment type="caution">
    <text evidence="5">The sequence shown here is derived from an EMBL/GenBank/DDBJ whole genome shotgun (WGS) entry which is preliminary data.</text>
</comment>
<dbReference type="InterPro" id="IPR050090">
    <property type="entry name" value="Tyrosine_recombinase_XerCD"/>
</dbReference>
<feature type="domain" description="Tyr recombinase" evidence="4">
    <location>
        <begin position="142"/>
        <end position="339"/>
    </location>
</feature>
<name>A0A4S1DRC3_9FLAO</name>
<keyword evidence="2" id="KW-0238">DNA-binding</keyword>
<comment type="similarity">
    <text evidence="1">Belongs to the 'phage' integrase family.</text>
</comment>
<dbReference type="EMBL" id="SRSO01000051">
    <property type="protein sequence ID" value="TGV00245.1"/>
    <property type="molecule type" value="Genomic_DNA"/>
</dbReference>
<evidence type="ECO:0000256" key="2">
    <source>
        <dbReference type="ARBA" id="ARBA00023125"/>
    </source>
</evidence>
<reference evidence="5 6" key="1">
    <citation type="submission" date="2019-04" db="EMBL/GenBank/DDBJ databases">
        <authorList>
            <person name="Liu A."/>
        </authorList>
    </citation>
    <scope>NUCLEOTIDE SEQUENCE [LARGE SCALE GENOMIC DNA]</scope>
    <source>
        <strain evidence="5 6">RZ03</strain>
    </source>
</reference>
<dbReference type="GO" id="GO:0015074">
    <property type="term" value="P:DNA integration"/>
    <property type="evidence" value="ECO:0007669"/>
    <property type="project" value="InterPro"/>
</dbReference>
<proteinExistence type="inferred from homology"/>
<dbReference type="AlphaFoldDB" id="A0A4S1DRC3"/>
<dbReference type="RefSeq" id="WP_135879068.1">
    <property type="nucleotide sequence ID" value="NZ_SRSO01000051.1"/>
</dbReference>
<dbReference type="OrthoDB" id="1493636at2"/>
<dbReference type="PANTHER" id="PTHR30349:SF64">
    <property type="entry name" value="PROPHAGE INTEGRASE INTD-RELATED"/>
    <property type="match status" value="1"/>
</dbReference>
<dbReference type="PROSITE" id="PS51898">
    <property type="entry name" value="TYR_RECOMBINASE"/>
    <property type="match status" value="1"/>
</dbReference>
<evidence type="ECO:0000256" key="1">
    <source>
        <dbReference type="ARBA" id="ARBA00008857"/>
    </source>
</evidence>
<organism evidence="5 6">
    <name type="scientific">Flavivirga rizhaonensis</name>
    <dbReference type="NCBI Taxonomy" id="2559571"/>
    <lineage>
        <taxon>Bacteria</taxon>
        <taxon>Pseudomonadati</taxon>
        <taxon>Bacteroidota</taxon>
        <taxon>Flavobacteriia</taxon>
        <taxon>Flavobacteriales</taxon>
        <taxon>Flavobacteriaceae</taxon>
        <taxon>Flavivirga</taxon>
    </lineage>
</organism>
<evidence type="ECO:0000256" key="3">
    <source>
        <dbReference type="ARBA" id="ARBA00023172"/>
    </source>
</evidence>
<dbReference type="GO" id="GO:0006310">
    <property type="term" value="P:DNA recombination"/>
    <property type="evidence" value="ECO:0007669"/>
    <property type="project" value="UniProtKB-KW"/>
</dbReference>
<dbReference type="Proteomes" id="UP000307602">
    <property type="component" value="Unassembled WGS sequence"/>
</dbReference>
<dbReference type="GO" id="GO:0003677">
    <property type="term" value="F:DNA binding"/>
    <property type="evidence" value="ECO:0007669"/>
    <property type="project" value="UniProtKB-KW"/>
</dbReference>
<dbReference type="InterPro" id="IPR013762">
    <property type="entry name" value="Integrase-like_cat_sf"/>
</dbReference>
<evidence type="ECO:0000313" key="6">
    <source>
        <dbReference type="Proteomes" id="UP000307602"/>
    </source>
</evidence>
<dbReference type="Gene3D" id="1.10.150.130">
    <property type="match status" value="1"/>
</dbReference>
<evidence type="ECO:0000313" key="5">
    <source>
        <dbReference type="EMBL" id="TGV00245.1"/>
    </source>
</evidence>
<dbReference type="PANTHER" id="PTHR30349">
    <property type="entry name" value="PHAGE INTEGRASE-RELATED"/>
    <property type="match status" value="1"/>
</dbReference>
<keyword evidence="6" id="KW-1185">Reference proteome</keyword>
<sequence length="348" mass="41428">MKKTTSLLPLFKQFIRDSETGKRLKKNGEKITKNTIDNYRYVFNNLTKFCIEANFDFRICNVYKLTTREFISEKNYWKKFYKKYTDFLYKKGCHDNYVGANIKTIRTFFNYLKDDKNIPTSDFQKLFYIRKEDIEILVHSPEQLKFLIHDKDFEKSLTPAIKRTKDMFVFGCTTGLRISDINKLTNKNFEKQNDDWYLEIKSQKTKTYSFIKLPDYAVAIYKYYKPKSSRIPIFKNISLFIFNRNLKLIGEKAGYTQPIHMTRERLGKAKNITINGKQKQIRFCDKMSSHMMRRTAITTLLILGMPEHLVRKISGHSHASSSFNRYVHYAQAYIDKEIDKVHSKLESY</sequence>
<dbReference type="Gene3D" id="1.10.443.10">
    <property type="entry name" value="Intergrase catalytic core"/>
    <property type="match status" value="1"/>
</dbReference>
<dbReference type="Pfam" id="PF00589">
    <property type="entry name" value="Phage_integrase"/>
    <property type="match status" value="1"/>
</dbReference>
<evidence type="ECO:0000259" key="4">
    <source>
        <dbReference type="PROSITE" id="PS51898"/>
    </source>
</evidence>